<evidence type="ECO:0000256" key="3">
    <source>
        <dbReference type="ARBA" id="ARBA00022692"/>
    </source>
</evidence>
<dbReference type="GO" id="GO:0005886">
    <property type="term" value="C:plasma membrane"/>
    <property type="evidence" value="ECO:0007669"/>
    <property type="project" value="UniProtKB-SubCell"/>
</dbReference>
<evidence type="ECO:0000256" key="4">
    <source>
        <dbReference type="ARBA" id="ARBA00022989"/>
    </source>
</evidence>
<dbReference type="InterPro" id="IPR011701">
    <property type="entry name" value="MFS"/>
</dbReference>
<feature type="transmembrane region" description="Helical" evidence="6">
    <location>
        <begin position="257"/>
        <end position="277"/>
    </location>
</feature>
<evidence type="ECO:0000313" key="8">
    <source>
        <dbReference type="EMBL" id="SFK04233.1"/>
    </source>
</evidence>
<feature type="transmembrane region" description="Helical" evidence="6">
    <location>
        <begin position="104"/>
        <end position="130"/>
    </location>
</feature>
<keyword evidence="9" id="KW-1185">Reference proteome</keyword>
<dbReference type="OrthoDB" id="9151053at2"/>
<organism evidence="8 9">
    <name type="scientific">Paraburkholderia megapolitana</name>
    <dbReference type="NCBI Taxonomy" id="420953"/>
    <lineage>
        <taxon>Bacteria</taxon>
        <taxon>Pseudomonadati</taxon>
        <taxon>Pseudomonadota</taxon>
        <taxon>Betaproteobacteria</taxon>
        <taxon>Burkholderiales</taxon>
        <taxon>Burkholderiaceae</taxon>
        <taxon>Paraburkholderia</taxon>
    </lineage>
</organism>
<evidence type="ECO:0000259" key="7">
    <source>
        <dbReference type="PROSITE" id="PS50850"/>
    </source>
</evidence>
<dbReference type="Gene3D" id="1.20.1250.20">
    <property type="entry name" value="MFS general substrate transporter like domains"/>
    <property type="match status" value="1"/>
</dbReference>
<dbReference type="SUPFAM" id="SSF103473">
    <property type="entry name" value="MFS general substrate transporter"/>
    <property type="match status" value="1"/>
</dbReference>
<dbReference type="PROSITE" id="PS50850">
    <property type="entry name" value="MFS"/>
    <property type="match status" value="1"/>
</dbReference>
<feature type="transmembrane region" description="Helical" evidence="6">
    <location>
        <begin position="376"/>
        <end position="396"/>
    </location>
</feature>
<evidence type="ECO:0000256" key="2">
    <source>
        <dbReference type="ARBA" id="ARBA00022475"/>
    </source>
</evidence>
<feature type="transmembrane region" description="Helical" evidence="6">
    <location>
        <begin position="48"/>
        <end position="66"/>
    </location>
</feature>
<dbReference type="EMBL" id="FOQU01000017">
    <property type="protein sequence ID" value="SFK04233.1"/>
    <property type="molecule type" value="Genomic_DNA"/>
</dbReference>
<feature type="domain" description="Major facilitator superfamily (MFS) profile" evidence="7">
    <location>
        <begin position="217"/>
        <end position="435"/>
    </location>
</feature>
<dbReference type="PANTHER" id="PTHR23513">
    <property type="entry name" value="INTEGRAL MEMBRANE EFFLUX PROTEIN-RELATED"/>
    <property type="match status" value="1"/>
</dbReference>
<accession>A0A1I3WAL8</accession>
<dbReference type="InterPro" id="IPR020846">
    <property type="entry name" value="MFS_dom"/>
</dbReference>
<dbReference type="STRING" id="420953.SAMN05192543_11728"/>
<keyword evidence="3 6" id="KW-0812">Transmembrane</keyword>
<dbReference type="GO" id="GO:0022857">
    <property type="term" value="F:transmembrane transporter activity"/>
    <property type="evidence" value="ECO:0007669"/>
    <property type="project" value="InterPro"/>
</dbReference>
<keyword evidence="2" id="KW-1003">Cell membrane</keyword>
<sequence length="435" mass="46424">MRYIYNARQLGLGMPQVLASEALTWLGLMMGHITVMWWVTQSGGVRDLSVFGVVIAVISLATAPWLSPLGDRFPKRTMRVLAIGLFALVALAMELLAWNNIYDLAALIVLEAIALCANAIFASVSSAQLIELADTSFLSKSFAYQKSAQSVGRLAGPGVAGPLLSVSSTANAFLIQAVVLGIAALLACCVPWHAAGVHSKERCSWIVNIREGLRASMTVPLERNWILVSFLSSLFLLPVLNMLVPLKVQSLQLSGKWFGWCEAMLSLGMLLSALKGTEITVRWLGRRRARIVAGILLALGLVAFGASENPMVLLATFCVAGFAQSTLMLVGFTHRTLARPTHMQARMAAIAGMSVDFASLLGPVLAGLALTRVSVGAAYMGFALCGALLALAVSWLPGVGTLLDLDHAAAEGWYAKVWPMAFNHSELSSITADLK</sequence>
<feature type="transmembrane region" description="Helical" evidence="6">
    <location>
        <begin position="289"/>
        <end position="306"/>
    </location>
</feature>
<feature type="transmembrane region" description="Helical" evidence="6">
    <location>
        <begin position="173"/>
        <end position="192"/>
    </location>
</feature>
<proteinExistence type="predicted"/>
<name>A0A1I3WAL8_9BURK</name>
<keyword evidence="4 6" id="KW-1133">Transmembrane helix</keyword>
<dbReference type="RefSeq" id="WP_143098194.1">
    <property type="nucleotide sequence ID" value="NZ_CP041744.1"/>
</dbReference>
<protein>
    <submittedName>
        <fullName evidence="8">Predicted arabinose efflux permease, MFS family</fullName>
    </submittedName>
</protein>
<feature type="transmembrane region" description="Helical" evidence="6">
    <location>
        <begin position="345"/>
        <end position="370"/>
    </location>
</feature>
<evidence type="ECO:0000313" key="9">
    <source>
        <dbReference type="Proteomes" id="UP000199548"/>
    </source>
</evidence>
<gene>
    <name evidence="8" type="ORF">SAMN05192543_11728</name>
</gene>
<feature type="transmembrane region" description="Helical" evidence="6">
    <location>
        <begin position="224"/>
        <end position="245"/>
    </location>
</feature>
<evidence type="ECO:0000256" key="1">
    <source>
        <dbReference type="ARBA" id="ARBA00004651"/>
    </source>
</evidence>
<comment type="subcellular location">
    <subcellularLocation>
        <location evidence="1">Cell membrane</location>
        <topology evidence="1">Multi-pass membrane protein</topology>
    </subcellularLocation>
</comment>
<feature type="transmembrane region" description="Helical" evidence="6">
    <location>
        <begin position="22"/>
        <end position="39"/>
    </location>
</feature>
<dbReference type="InterPro" id="IPR036259">
    <property type="entry name" value="MFS_trans_sf"/>
</dbReference>
<evidence type="ECO:0000256" key="6">
    <source>
        <dbReference type="SAM" id="Phobius"/>
    </source>
</evidence>
<keyword evidence="5 6" id="KW-0472">Membrane</keyword>
<dbReference type="Pfam" id="PF07690">
    <property type="entry name" value="MFS_1"/>
    <property type="match status" value="1"/>
</dbReference>
<dbReference type="Proteomes" id="UP000199548">
    <property type="component" value="Unassembled WGS sequence"/>
</dbReference>
<dbReference type="AlphaFoldDB" id="A0A1I3WAL8"/>
<reference evidence="8 9" key="1">
    <citation type="submission" date="2016-10" db="EMBL/GenBank/DDBJ databases">
        <authorList>
            <person name="de Groot N.N."/>
        </authorList>
    </citation>
    <scope>NUCLEOTIDE SEQUENCE [LARGE SCALE GENOMIC DNA]</scope>
    <source>
        <strain evidence="8 9">LMG 23650</strain>
    </source>
</reference>
<feature type="transmembrane region" description="Helical" evidence="6">
    <location>
        <begin position="78"/>
        <end position="97"/>
    </location>
</feature>
<dbReference type="CDD" id="cd06173">
    <property type="entry name" value="MFS_MefA_like"/>
    <property type="match status" value="1"/>
</dbReference>
<dbReference type="PANTHER" id="PTHR23513:SF6">
    <property type="entry name" value="MAJOR FACILITATOR SUPERFAMILY ASSOCIATED DOMAIN-CONTAINING PROTEIN"/>
    <property type="match status" value="1"/>
</dbReference>
<evidence type="ECO:0000256" key="5">
    <source>
        <dbReference type="ARBA" id="ARBA00023136"/>
    </source>
</evidence>
<feature type="transmembrane region" description="Helical" evidence="6">
    <location>
        <begin position="312"/>
        <end position="333"/>
    </location>
</feature>